<evidence type="ECO:0000256" key="1">
    <source>
        <dbReference type="ARBA" id="ARBA00004141"/>
    </source>
</evidence>
<gene>
    <name evidence="7" type="ORF">EV197_0491</name>
</gene>
<feature type="domain" description="O-antigen ligase-related" evidence="6">
    <location>
        <begin position="167"/>
        <end position="322"/>
    </location>
</feature>
<dbReference type="InterPro" id="IPR007016">
    <property type="entry name" value="O-antigen_ligase-rel_domated"/>
</dbReference>
<organism evidence="7 8">
    <name type="scientific">Aquimarina brevivitae</name>
    <dbReference type="NCBI Taxonomy" id="323412"/>
    <lineage>
        <taxon>Bacteria</taxon>
        <taxon>Pseudomonadati</taxon>
        <taxon>Bacteroidota</taxon>
        <taxon>Flavobacteriia</taxon>
        <taxon>Flavobacteriales</taxon>
        <taxon>Flavobacteriaceae</taxon>
        <taxon>Aquimarina</taxon>
    </lineage>
</organism>
<evidence type="ECO:0000256" key="3">
    <source>
        <dbReference type="ARBA" id="ARBA00022989"/>
    </source>
</evidence>
<dbReference type="Proteomes" id="UP000292262">
    <property type="component" value="Unassembled WGS sequence"/>
</dbReference>
<evidence type="ECO:0000313" key="8">
    <source>
        <dbReference type="Proteomes" id="UP000292262"/>
    </source>
</evidence>
<dbReference type="InterPro" id="IPR051533">
    <property type="entry name" value="WaaL-like"/>
</dbReference>
<accession>A0A4Q7PK19</accession>
<feature type="transmembrane region" description="Helical" evidence="5">
    <location>
        <begin position="17"/>
        <end position="34"/>
    </location>
</feature>
<evidence type="ECO:0000259" key="6">
    <source>
        <dbReference type="Pfam" id="PF04932"/>
    </source>
</evidence>
<feature type="transmembrane region" description="Helical" evidence="5">
    <location>
        <begin position="54"/>
        <end position="77"/>
    </location>
</feature>
<dbReference type="EMBL" id="SGXE01000001">
    <property type="protein sequence ID" value="RZS99282.1"/>
    <property type="molecule type" value="Genomic_DNA"/>
</dbReference>
<feature type="transmembrane region" description="Helical" evidence="5">
    <location>
        <begin position="167"/>
        <end position="191"/>
    </location>
</feature>
<keyword evidence="7" id="KW-0436">Ligase</keyword>
<keyword evidence="3 5" id="KW-1133">Transmembrane helix</keyword>
<feature type="transmembrane region" description="Helical" evidence="5">
    <location>
        <begin position="138"/>
        <end position="155"/>
    </location>
</feature>
<comment type="subcellular location">
    <subcellularLocation>
        <location evidence="1">Membrane</location>
        <topology evidence="1">Multi-pass membrane protein</topology>
    </subcellularLocation>
</comment>
<feature type="transmembrane region" description="Helical" evidence="5">
    <location>
        <begin position="342"/>
        <end position="369"/>
    </location>
</feature>
<evidence type="ECO:0000256" key="4">
    <source>
        <dbReference type="ARBA" id="ARBA00023136"/>
    </source>
</evidence>
<dbReference type="PANTHER" id="PTHR37422:SF13">
    <property type="entry name" value="LIPOPOLYSACCHARIDE BIOSYNTHESIS PROTEIN PA4999-RELATED"/>
    <property type="match status" value="1"/>
</dbReference>
<reference evidence="7 8" key="1">
    <citation type="submission" date="2019-02" db="EMBL/GenBank/DDBJ databases">
        <title>Genomic Encyclopedia of Type Strains, Phase IV (KMG-IV): sequencing the most valuable type-strain genomes for metagenomic binning, comparative biology and taxonomic classification.</title>
        <authorList>
            <person name="Goeker M."/>
        </authorList>
    </citation>
    <scope>NUCLEOTIDE SEQUENCE [LARGE SCALE GENOMIC DNA]</scope>
    <source>
        <strain evidence="7 8">DSM 17196</strain>
    </source>
</reference>
<keyword evidence="8" id="KW-1185">Reference proteome</keyword>
<dbReference type="GO" id="GO:0016020">
    <property type="term" value="C:membrane"/>
    <property type="evidence" value="ECO:0007669"/>
    <property type="project" value="UniProtKB-SubCell"/>
</dbReference>
<dbReference type="GO" id="GO:0016874">
    <property type="term" value="F:ligase activity"/>
    <property type="evidence" value="ECO:0007669"/>
    <property type="project" value="UniProtKB-KW"/>
</dbReference>
<dbReference type="Pfam" id="PF04932">
    <property type="entry name" value="Wzy_C"/>
    <property type="match status" value="1"/>
</dbReference>
<sequence>MLLGLAPLVFLGKLNKYVVYLLIFFTLTALISLWTTSKLDFIYLQPSLLKRPYWITLGRFLEIVSCLVLCNLAILFFRHLKQKQKFDFFFEKFIDLNIIITVVFAIIYLAVALNLIPMDNTRLVYGWDTRLRGYFVEGGPYGLMLSFVFIAITLVKKTQKRIVYQIMLFMVIAFMAKSKAGILCCLVWIVIENFSYLKAKLKPLLLPILVLIGAGLIYLFINISSMYVKELDRVQLAVKERPKDPNLVMGRISGLFIFPKMVQEKPVFGIGTGNYPLLRNNKEYRGFFPLPPKPIRNLDAHGFGGIVDILVDNGLVGLLGFFSIMGVVFIKVRGNKGSPELLIGFIVLFLFGVQIHFMYPWVLLALVLANTHRDEASSRSEINS</sequence>
<feature type="transmembrane region" description="Helical" evidence="5">
    <location>
        <begin position="303"/>
        <end position="330"/>
    </location>
</feature>
<name>A0A4Q7PK19_9FLAO</name>
<feature type="transmembrane region" description="Helical" evidence="5">
    <location>
        <begin position="203"/>
        <end position="221"/>
    </location>
</feature>
<keyword evidence="4 5" id="KW-0472">Membrane</keyword>
<proteinExistence type="predicted"/>
<keyword evidence="2 5" id="KW-0812">Transmembrane</keyword>
<dbReference type="AlphaFoldDB" id="A0A4Q7PK19"/>
<dbReference type="PANTHER" id="PTHR37422">
    <property type="entry name" value="TEICHURONIC ACID BIOSYNTHESIS PROTEIN TUAE"/>
    <property type="match status" value="1"/>
</dbReference>
<evidence type="ECO:0000313" key="7">
    <source>
        <dbReference type="EMBL" id="RZS99282.1"/>
    </source>
</evidence>
<evidence type="ECO:0000256" key="5">
    <source>
        <dbReference type="SAM" id="Phobius"/>
    </source>
</evidence>
<comment type="caution">
    <text evidence="7">The sequence shown here is derived from an EMBL/GenBank/DDBJ whole genome shotgun (WGS) entry which is preliminary data.</text>
</comment>
<protein>
    <submittedName>
        <fullName evidence="7">O-antigen ligase-like membrane protein</fullName>
    </submittedName>
</protein>
<evidence type="ECO:0000256" key="2">
    <source>
        <dbReference type="ARBA" id="ARBA00022692"/>
    </source>
</evidence>
<feature type="transmembrane region" description="Helical" evidence="5">
    <location>
        <begin position="98"/>
        <end position="118"/>
    </location>
</feature>